<sequence length="408" mass="43494">MSQQGPVLIVSASTKPSFAAALDETKLFPVVVTDWNEVGRAIEQVKPAAIIAAAEGVDFVTLSGLAKRAAARAPYLPLIAVDPATTLPDTVIAFFQSKGLPDRLVARLNASLRVRALHATVMRRLVPPAPIALSDIDPIGEATALLIGRGGAYPTLSVALGERAGVVGALSIEAAAKHLSSRDIDGIVLAEGFTPRVMDAFLTVLTEDVRFRPLPVIVASGELTPRYELPNLEIVTAGPTRIADMALPMIRQHAFEARLGRMLKAIDAKGLIDARTGLLTKVAFERDFATAVYQTAERGGALSVARFTFDDAQPRAQFDGARIISRLMRRADFGAVHDDRSLVVAFAGTDLRNAQAITRRLASVMRHTQNGRRDARSEPAVSVATLMPGDSALSLLGRLFGTPERAAS</sequence>
<proteinExistence type="predicted"/>
<evidence type="ECO:0000313" key="1">
    <source>
        <dbReference type="EMBL" id="SDE14251.1"/>
    </source>
</evidence>
<dbReference type="RefSeq" id="WP_092084782.1">
    <property type="nucleotide sequence ID" value="NZ_FMZW01000020.1"/>
</dbReference>
<evidence type="ECO:0000313" key="2">
    <source>
        <dbReference type="Proteomes" id="UP000199245"/>
    </source>
</evidence>
<name>A0A1G7AHE7_9BRAD</name>
<dbReference type="Proteomes" id="UP000199245">
    <property type="component" value="Unassembled WGS sequence"/>
</dbReference>
<protein>
    <recommendedName>
        <fullName evidence="3">GGDEF domain-containing protein</fullName>
    </recommendedName>
</protein>
<reference evidence="1 2" key="1">
    <citation type="submission" date="2016-10" db="EMBL/GenBank/DDBJ databases">
        <authorList>
            <person name="de Groot N.N."/>
        </authorList>
    </citation>
    <scope>NUCLEOTIDE SEQUENCE [LARGE SCALE GENOMIC DNA]</scope>
    <source>
        <strain evidence="1 2">R5</strain>
    </source>
</reference>
<dbReference type="EMBL" id="FMZW01000020">
    <property type="protein sequence ID" value="SDE14251.1"/>
    <property type="molecule type" value="Genomic_DNA"/>
</dbReference>
<evidence type="ECO:0008006" key="3">
    <source>
        <dbReference type="Google" id="ProtNLM"/>
    </source>
</evidence>
<dbReference type="AlphaFoldDB" id="A0A1G7AHE7"/>
<accession>A0A1G7AHE7</accession>
<gene>
    <name evidence="1" type="ORF">SAMN05216337_1020127</name>
</gene>
<organism evidence="1 2">
    <name type="scientific">Bradyrhizobium brasilense</name>
    <dbReference type="NCBI Taxonomy" id="1419277"/>
    <lineage>
        <taxon>Bacteria</taxon>
        <taxon>Pseudomonadati</taxon>
        <taxon>Pseudomonadota</taxon>
        <taxon>Alphaproteobacteria</taxon>
        <taxon>Hyphomicrobiales</taxon>
        <taxon>Nitrobacteraceae</taxon>
        <taxon>Bradyrhizobium</taxon>
    </lineage>
</organism>